<dbReference type="GO" id="GO:0008033">
    <property type="term" value="P:tRNA processing"/>
    <property type="evidence" value="ECO:0007669"/>
    <property type="project" value="UniProtKB-KW"/>
</dbReference>
<dbReference type="GO" id="GO:0052717">
    <property type="term" value="F:tRNA-specific adenosine-34 deaminase activity"/>
    <property type="evidence" value="ECO:0007669"/>
    <property type="project" value="TreeGrafter"/>
</dbReference>
<evidence type="ECO:0000256" key="2">
    <source>
        <dbReference type="ARBA" id="ARBA00038160"/>
    </source>
</evidence>
<dbReference type="InterPro" id="IPR002125">
    <property type="entry name" value="CMP_dCMP_dom"/>
</dbReference>
<keyword evidence="1" id="KW-0819">tRNA processing</keyword>
<evidence type="ECO:0000256" key="1">
    <source>
        <dbReference type="ARBA" id="ARBA00022694"/>
    </source>
</evidence>
<comment type="similarity">
    <text evidence="2">Belongs to the cytidine and deoxycytidylate deaminase family. ADAT3 subfamily.</text>
</comment>
<dbReference type="EMBL" id="KZ994339">
    <property type="protein sequence ID" value="RKO93188.1"/>
    <property type="molecule type" value="Genomic_DNA"/>
</dbReference>
<feature type="non-terminal residue" evidence="4">
    <location>
        <position position="1"/>
    </location>
</feature>
<dbReference type="PANTHER" id="PTHR11079:SF156">
    <property type="entry name" value="INACTIVE TRNA-SPECIFIC ADENOSINE DEAMINASE-LIKE PROTEIN 3-RELATED"/>
    <property type="match status" value="1"/>
</dbReference>
<organism evidence="4 5">
    <name type="scientific">Blyttiomyces helicus</name>
    <dbReference type="NCBI Taxonomy" id="388810"/>
    <lineage>
        <taxon>Eukaryota</taxon>
        <taxon>Fungi</taxon>
        <taxon>Fungi incertae sedis</taxon>
        <taxon>Chytridiomycota</taxon>
        <taxon>Chytridiomycota incertae sedis</taxon>
        <taxon>Chytridiomycetes</taxon>
        <taxon>Chytridiomycetes incertae sedis</taxon>
        <taxon>Blyttiomyces</taxon>
    </lineage>
</organism>
<dbReference type="GO" id="GO:0005634">
    <property type="term" value="C:nucleus"/>
    <property type="evidence" value="ECO:0007669"/>
    <property type="project" value="TreeGrafter"/>
</dbReference>
<evidence type="ECO:0000259" key="3">
    <source>
        <dbReference type="PROSITE" id="PS51747"/>
    </source>
</evidence>
<proteinExistence type="inferred from homology"/>
<dbReference type="AlphaFoldDB" id="A0A4P9WNC1"/>
<evidence type="ECO:0000313" key="4">
    <source>
        <dbReference type="EMBL" id="RKO93188.1"/>
    </source>
</evidence>
<dbReference type="InterPro" id="IPR016193">
    <property type="entry name" value="Cytidine_deaminase-like"/>
</dbReference>
<reference evidence="5" key="1">
    <citation type="journal article" date="2018" name="Nat. Microbiol.">
        <title>Leveraging single-cell genomics to expand the fungal tree of life.</title>
        <authorList>
            <person name="Ahrendt S.R."/>
            <person name="Quandt C.A."/>
            <person name="Ciobanu D."/>
            <person name="Clum A."/>
            <person name="Salamov A."/>
            <person name="Andreopoulos B."/>
            <person name="Cheng J.F."/>
            <person name="Woyke T."/>
            <person name="Pelin A."/>
            <person name="Henrissat B."/>
            <person name="Reynolds N.K."/>
            <person name="Benny G.L."/>
            <person name="Smith M.E."/>
            <person name="James T.Y."/>
            <person name="Grigoriev I.V."/>
        </authorList>
    </citation>
    <scope>NUCLEOTIDE SEQUENCE [LARGE SCALE GENOMIC DNA]</scope>
</reference>
<accession>A0A4P9WNC1</accession>
<feature type="non-terminal residue" evidence="4">
    <location>
        <position position="211"/>
    </location>
</feature>
<protein>
    <submittedName>
        <fullName evidence="4">Cytidine deaminase-like protein</fullName>
    </submittedName>
</protein>
<dbReference type="PANTHER" id="PTHR11079">
    <property type="entry name" value="CYTOSINE DEAMINASE FAMILY MEMBER"/>
    <property type="match status" value="1"/>
</dbReference>
<evidence type="ECO:0000313" key="5">
    <source>
        <dbReference type="Proteomes" id="UP000269721"/>
    </source>
</evidence>
<dbReference type="OrthoDB" id="3180714at2759"/>
<dbReference type="GO" id="GO:0005737">
    <property type="term" value="C:cytoplasm"/>
    <property type="evidence" value="ECO:0007669"/>
    <property type="project" value="TreeGrafter"/>
</dbReference>
<name>A0A4P9WNC1_9FUNG</name>
<feature type="domain" description="CMP/dCMP-type deaminase" evidence="3">
    <location>
        <begin position="75"/>
        <end position="211"/>
    </location>
</feature>
<keyword evidence="5" id="KW-1185">Reference proteome</keyword>
<dbReference type="Pfam" id="PF00383">
    <property type="entry name" value="dCMP_cyt_deam_1"/>
    <property type="match status" value="1"/>
</dbReference>
<dbReference type="CDD" id="cd01285">
    <property type="entry name" value="nucleoside_deaminase"/>
    <property type="match status" value="1"/>
</dbReference>
<dbReference type="Proteomes" id="UP000269721">
    <property type="component" value="Unassembled WGS sequence"/>
</dbReference>
<sequence>LKLYILLAPKKSATSEDLATFLAASSIPHGDIEIAPASRYAPVTRVQFDAWRGVWPLSFHEVAAAGSTFGEAEMANVKRWMEVAIEQARIAREAGQSPIGAAMVDPETNTLIASCPDARASHPLHHAAMVCIALVAERERARRNGGKVRSGYLCTALDLYLTREPCVMCSMALVHSRIGRVFYAQPQAHGAVGSAYKLHLHGSLNHHYEAF</sequence>
<gene>
    <name evidence="4" type="ORF">BDK51DRAFT_1722</name>
</gene>
<dbReference type="Gene3D" id="3.40.140.10">
    <property type="entry name" value="Cytidine Deaminase, domain 2"/>
    <property type="match status" value="1"/>
</dbReference>
<dbReference type="SUPFAM" id="SSF53927">
    <property type="entry name" value="Cytidine deaminase-like"/>
    <property type="match status" value="1"/>
</dbReference>
<dbReference type="PROSITE" id="PS51747">
    <property type="entry name" value="CYT_DCMP_DEAMINASES_2"/>
    <property type="match status" value="1"/>
</dbReference>